<dbReference type="Pfam" id="PF07690">
    <property type="entry name" value="MFS_1"/>
    <property type="match status" value="1"/>
</dbReference>
<evidence type="ECO:0000313" key="7">
    <source>
        <dbReference type="EMBL" id="RMX77388.1"/>
    </source>
</evidence>
<comment type="subcellular location">
    <subcellularLocation>
        <location evidence="1">Membrane</location>
        <topology evidence="1">Multi-pass membrane protein</topology>
    </subcellularLocation>
</comment>
<dbReference type="AlphaFoldDB" id="A0A3M6WG55"/>
<dbReference type="GO" id="GO:0015244">
    <property type="term" value="F:fluconazole transmembrane transporter activity"/>
    <property type="evidence" value="ECO:0007669"/>
    <property type="project" value="TreeGrafter"/>
</dbReference>
<evidence type="ECO:0000256" key="3">
    <source>
        <dbReference type="ARBA" id="ARBA00022989"/>
    </source>
</evidence>
<dbReference type="Proteomes" id="UP000282582">
    <property type="component" value="Unassembled WGS sequence"/>
</dbReference>
<protein>
    <recommendedName>
        <fullName evidence="6">Major facilitator superfamily (MFS) profile domain-containing protein</fullName>
    </recommendedName>
</protein>
<feature type="domain" description="Major facilitator superfamily (MFS) profile" evidence="6">
    <location>
        <begin position="1"/>
        <end position="301"/>
    </location>
</feature>
<dbReference type="GO" id="GO:0005886">
    <property type="term" value="C:plasma membrane"/>
    <property type="evidence" value="ECO:0007669"/>
    <property type="project" value="TreeGrafter"/>
</dbReference>
<dbReference type="InterPro" id="IPR036259">
    <property type="entry name" value="MFS_trans_sf"/>
</dbReference>
<dbReference type="InterPro" id="IPR020846">
    <property type="entry name" value="MFS_dom"/>
</dbReference>
<evidence type="ECO:0000256" key="1">
    <source>
        <dbReference type="ARBA" id="ARBA00004141"/>
    </source>
</evidence>
<feature type="transmembrane region" description="Helical" evidence="5">
    <location>
        <begin position="26"/>
        <end position="45"/>
    </location>
</feature>
<evidence type="ECO:0000256" key="4">
    <source>
        <dbReference type="ARBA" id="ARBA00023136"/>
    </source>
</evidence>
<accession>A0A3M6WG55</accession>
<keyword evidence="2 5" id="KW-0812">Transmembrane</keyword>
<evidence type="ECO:0000313" key="8">
    <source>
        <dbReference type="Proteomes" id="UP000282582"/>
    </source>
</evidence>
<dbReference type="EMBL" id="QWIK01003609">
    <property type="protein sequence ID" value="RMX77388.1"/>
    <property type="molecule type" value="Genomic_DNA"/>
</dbReference>
<keyword evidence="3 5" id="KW-1133">Transmembrane helix</keyword>
<dbReference type="Gene3D" id="1.20.1720.10">
    <property type="entry name" value="Multidrug resistance protein D"/>
    <property type="match status" value="1"/>
</dbReference>
<dbReference type="PROSITE" id="PS50850">
    <property type="entry name" value="MFS"/>
    <property type="match status" value="1"/>
</dbReference>
<feature type="transmembrane region" description="Helical" evidence="5">
    <location>
        <begin position="57"/>
        <end position="75"/>
    </location>
</feature>
<organism evidence="7 8">
    <name type="scientific">Hortaea werneckii</name>
    <name type="common">Black yeast</name>
    <name type="synonym">Cladosporium werneckii</name>
    <dbReference type="NCBI Taxonomy" id="91943"/>
    <lineage>
        <taxon>Eukaryota</taxon>
        <taxon>Fungi</taxon>
        <taxon>Dikarya</taxon>
        <taxon>Ascomycota</taxon>
        <taxon>Pezizomycotina</taxon>
        <taxon>Dothideomycetes</taxon>
        <taxon>Dothideomycetidae</taxon>
        <taxon>Mycosphaerellales</taxon>
        <taxon>Teratosphaeriaceae</taxon>
        <taxon>Hortaea</taxon>
    </lineage>
</organism>
<name>A0A3M6WG55_HORWE</name>
<evidence type="ECO:0000256" key="5">
    <source>
        <dbReference type="SAM" id="Phobius"/>
    </source>
</evidence>
<dbReference type="InterPro" id="IPR011701">
    <property type="entry name" value="MFS"/>
</dbReference>
<feature type="transmembrane region" description="Helical" evidence="5">
    <location>
        <begin position="114"/>
        <end position="132"/>
    </location>
</feature>
<proteinExistence type="predicted"/>
<dbReference type="PANTHER" id="PTHR23502:SF23">
    <property type="entry name" value="FLUCONAZOLE RESISTANCE PROTEIN 1"/>
    <property type="match status" value="1"/>
</dbReference>
<comment type="caution">
    <text evidence="7">The sequence shown here is derived from an EMBL/GenBank/DDBJ whole genome shotgun (WGS) entry which is preliminary data.</text>
</comment>
<keyword evidence="4 5" id="KW-0472">Membrane</keyword>
<evidence type="ECO:0000259" key="6">
    <source>
        <dbReference type="PROSITE" id="PS50850"/>
    </source>
</evidence>
<feature type="transmembrane region" description="Helical" evidence="5">
    <location>
        <begin position="261"/>
        <end position="279"/>
    </location>
</feature>
<evidence type="ECO:0000256" key="2">
    <source>
        <dbReference type="ARBA" id="ARBA00022692"/>
    </source>
</evidence>
<dbReference type="SUPFAM" id="SSF103473">
    <property type="entry name" value="MFS general substrate transporter"/>
    <property type="match status" value="1"/>
</dbReference>
<dbReference type="GO" id="GO:1990961">
    <property type="term" value="P:xenobiotic detoxification by transmembrane export across the plasma membrane"/>
    <property type="evidence" value="ECO:0007669"/>
    <property type="project" value="TreeGrafter"/>
</dbReference>
<feature type="transmembrane region" description="Helical" evidence="5">
    <location>
        <begin position="222"/>
        <end position="241"/>
    </location>
</feature>
<gene>
    <name evidence="7" type="ORF">D0868_16623</name>
</gene>
<feature type="transmembrane region" description="Helical" evidence="5">
    <location>
        <begin position="144"/>
        <end position="164"/>
    </location>
</feature>
<dbReference type="PANTHER" id="PTHR23502">
    <property type="entry name" value="MAJOR FACILITATOR SUPERFAMILY"/>
    <property type="match status" value="1"/>
</dbReference>
<reference evidence="7 8" key="1">
    <citation type="journal article" date="2018" name="BMC Genomics">
        <title>Genomic evidence for intraspecific hybridization in a clonal and extremely halotolerant yeast.</title>
        <authorList>
            <person name="Gostincar C."/>
            <person name="Stajich J.E."/>
            <person name="Zupancic J."/>
            <person name="Zalar P."/>
            <person name="Gunde-Cimerman N."/>
        </authorList>
    </citation>
    <scope>NUCLEOTIDE SEQUENCE [LARGE SCALE GENOMIC DNA]</scope>
    <source>
        <strain evidence="7 8">EXF-6654</strain>
    </source>
</reference>
<sequence length="301" mass="33099">MGGAIFASSEPGMMQEFGVGHISAKWAFALYLVGYGVGPLLFSPISEVPKIGRNPPYIITMAIFVVLCVPTAVVTNYPGLLVLRFLQGFFGSPCLATGGATLQDMFALPKLPYAMTFWAWSMTCGPALAPIISGYSVSAEGWRWSLWEILWAAGPVFMIMLIFLPETNSQTILCRRAKGLRKILATDSLTSHGEMMQRSMHWKHMAWEALVKPAELVCMDPVILYADIYSSLCYAIFYSFFESFPFVYSDIYGFSPGEQGLAFLSVTVGTLVAGIWYAVSRAGVGGVGMVTLRIRYRTIYG</sequence>